<gene>
    <name evidence="2" type="ORF">K5I29_10005</name>
</gene>
<dbReference type="Proteomes" id="UP001163328">
    <property type="component" value="Chromosome"/>
</dbReference>
<sequence>MKKIGIALMALSVSFLVSCKSEPKQDDLVEGEVIQTPEGLEEEADALHDFVEKAKDSLKQDFEKAGESIEETIEDIQKENQKLQENIEKAKKEAEKK</sequence>
<keyword evidence="1" id="KW-0175">Coiled coil</keyword>
<evidence type="ECO:0000313" key="2">
    <source>
        <dbReference type="EMBL" id="UYW00834.1"/>
    </source>
</evidence>
<dbReference type="PROSITE" id="PS51257">
    <property type="entry name" value="PROKAR_LIPOPROTEIN"/>
    <property type="match status" value="1"/>
</dbReference>
<proteinExistence type="predicted"/>
<dbReference type="EMBL" id="CP081495">
    <property type="protein sequence ID" value="UYW00834.1"/>
    <property type="molecule type" value="Genomic_DNA"/>
</dbReference>
<name>A0ABY6LZJ6_9FLAO</name>
<accession>A0ABY6LZJ6</accession>
<reference evidence="2" key="1">
    <citation type="submission" date="2021-08" db="EMBL/GenBank/DDBJ databases">
        <title>Flavobacterium sp. strain CC-SYL302.</title>
        <authorList>
            <person name="Lin S.-Y."/>
            <person name="Lee T.-H."/>
            <person name="Young C.-C."/>
        </authorList>
    </citation>
    <scope>NUCLEOTIDE SEQUENCE</scope>
    <source>
        <strain evidence="2">CC-SYL302</strain>
    </source>
</reference>
<keyword evidence="3" id="KW-1185">Reference proteome</keyword>
<evidence type="ECO:0008006" key="4">
    <source>
        <dbReference type="Google" id="ProtNLM"/>
    </source>
</evidence>
<dbReference type="RefSeq" id="WP_264432976.1">
    <property type="nucleotide sequence ID" value="NZ_CP081495.1"/>
</dbReference>
<evidence type="ECO:0000313" key="3">
    <source>
        <dbReference type="Proteomes" id="UP001163328"/>
    </source>
</evidence>
<organism evidence="2 3">
    <name type="scientific">Flavobacterium agricola</name>
    <dbReference type="NCBI Taxonomy" id="2870839"/>
    <lineage>
        <taxon>Bacteria</taxon>
        <taxon>Pseudomonadati</taxon>
        <taxon>Bacteroidota</taxon>
        <taxon>Flavobacteriia</taxon>
        <taxon>Flavobacteriales</taxon>
        <taxon>Flavobacteriaceae</taxon>
        <taxon>Flavobacterium</taxon>
    </lineage>
</organism>
<feature type="coiled-coil region" evidence="1">
    <location>
        <begin position="59"/>
        <end position="97"/>
    </location>
</feature>
<protein>
    <recommendedName>
        <fullName evidence="4">Lipoprotein</fullName>
    </recommendedName>
</protein>
<evidence type="ECO:0000256" key="1">
    <source>
        <dbReference type="SAM" id="Coils"/>
    </source>
</evidence>